<dbReference type="Pfam" id="PF00441">
    <property type="entry name" value="Acyl-CoA_dh_1"/>
    <property type="match status" value="1"/>
</dbReference>
<dbReference type="Gene3D" id="2.40.110.10">
    <property type="entry name" value="Butyryl-CoA Dehydrogenase, subunit A, domain 2"/>
    <property type="match status" value="1"/>
</dbReference>
<dbReference type="Pfam" id="PF02771">
    <property type="entry name" value="Acyl-CoA_dh_N"/>
    <property type="match status" value="1"/>
</dbReference>
<evidence type="ECO:0000256" key="3">
    <source>
        <dbReference type="ARBA" id="ARBA00022630"/>
    </source>
</evidence>
<dbReference type="InterPro" id="IPR009100">
    <property type="entry name" value="AcylCoA_DH/oxidase_NM_dom_sf"/>
</dbReference>
<dbReference type="InterPro" id="IPR009075">
    <property type="entry name" value="AcylCo_DH/oxidase_C"/>
</dbReference>
<evidence type="ECO:0000256" key="4">
    <source>
        <dbReference type="ARBA" id="ARBA00022827"/>
    </source>
</evidence>
<dbReference type="SUPFAM" id="SSF56645">
    <property type="entry name" value="Acyl-CoA dehydrogenase NM domain-like"/>
    <property type="match status" value="1"/>
</dbReference>
<sequence>MDFALSEEQELFRTAIRKYMTDLGKTDIARSIIDGKLESITRVTSGLAEMGISAIPIPEEQDGLGLGALDLVPVFEETGRVLLPGIQLETLALAVPLLNAYGTQVQKSNWLTKVATGESTISVAWYEQNRGLTPKSFSAIAAKTTSGYAVTGTKTLVSVLGNPDIFVTAAQTAEGKSLFLIKASDVASQKILPGIDETQQIAQLTFDQAPAELLGEPGEAAQMLDNALLHFNAALCSSMVGGMDELVHTTTEYAKIRIQFNQPIGRFQAVKHGIVNMKLDLETARSLSYYAAWAVENNTEDKETAVHSARSFVSKAYIKAAADSIQLHGGIGFTEELDVQLYLKRARYYENYFGSVRDSRKKAARALGWHTKSTKQHPVPVS</sequence>
<accession>A0ABM5WYW9</accession>
<evidence type="ECO:0000313" key="9">
    <source>
        <dbReference type="Proteomes" id="UP000065533"/>
    </source>
</evidence>
<evidence type="ECO:0000256" key="2">
    <source>
        <dbReference type="ARBA" id="ARBA00009347"/>
    </source>
</evidence>
<dbReference type="SUPFAM" id="SSF47203">
    <property type="entry name" value="Acyl-CoA dehydrogenase C-terminal domain-like"/>
    <property type="match status" value="1"/>
</dbReference>
<dbReference type="PANTHER" id="PTHR43884:SF20">
    <property type="entry name" value="ACYL-COA DEHYDROGENASE FADE28"/>
    <property type="match status" value="1"/>
</dbReference>
<feature type="domain" description="Acyl-CoA dehydrogenase/oxidase C-terminal" evidence="6">
    <location>
        <begin position="227"/>
        <end position="355"/>
    </location>
</feature>
<keyword evidence="9" id="KW-1185">Reference proteome</keyword>
<organism evidence="8 9">
    <name type="scientific">Planococcus kocurii</name>
    <dbReference type="NCBI Taxonomy" id="1374"/>
    <lineage>
        <taxon>Bacteria</taxon>
        <taxon>Bacillati</taxon>
        <taxon>Bacillota</taxon>
        <taxon>Bacilli</taxon>
        <taxon>Bacillales</taxon>
        <taxon>Caryophanaceae</taxon>
        <taxon>Planococcus</taxon>
    </lineage>
</organism>
<dbReference type="Gene3D" id="1.10.540.10">
    <property type="entry name" value="Acyl-CoA dehydrogenase/oxidase, N-terminal domain"/>
    <property type="match status" value="1"/>
</dbReference>
<dbReference type="CDD" id="cd00567">
    <property type="entry name" value="ACAD"/>
    <property type="match status" value="1"/>
</dbReference>
<comment type="similarity">
    <text evidence="2">Belongs to the acyl-CoA dehydrogenase family.</text>
</comment>
<keyword evidence="3" id="KW-0285">Flavoprotein</keyword>
<evidence type="ECO:0000259" key="6">
    <source>
        <dbReference type="Pfam" id="PF00441"/>
    </source>
</evidence>
<dbReference type="RefSeq" id="WP_058386205.1">
    <property type="nucleotide sequence ID" value="NZ_CP013661.2"/>
</dbReference>
<proteinExistence type="inferred from homology"/>
<dbReference type="InterPro" id="IPR037069">
    <property type="entry name" value="AcylCoA_DH/ox_N_sf"/>
</dbReference>
<feature type="domain" description="Acyl-CoA dehydrogenase/oxidase N-terminal" evidence="7">
    <location>
        <begin position="6"/>
        <end position="118"/>
    </location>
</feature>
<keyword evidence="4" id="KW-0274">FAD</keyword>
<gene>
    <name evidence="8" type="ORF">AUO94_13400</name>
</gene>
<dbReference type="InterPro" id="IPR036250">
    <property type="entry name" value="AcylCo_DH-like_C"/>
</dbReference>
<evidence type="ECO:0000256" key="5">
    <source>
        <dbReference type="ARBA" id="ARBA00023002"/>
    </source>
</evidence>
<dbReference type="EMBL" id="CP013661">
    <property type="protein sequence ID" value="ALS79558.1"/>
    <property type="molecule type" value="Genomic_DNA"/>
</dbReference>
<protein>
    <recommendedName>
        <fullName evidence="10">Acyl-CoA dehydrogenase</fullName>
    </recommendedName>
</protein>
<evidence type="ECO:0000256" key="1">
    <source>
        <dbReference type="ARBA" id="ARBA00001974"/>
    </source>
</evidence>
<reference evidence="8" key="1">
    <citation type="submission" date="2016-01" db="EMBL/GenBank/DDBJ databases">
        <title>Complete genome of Planococcus kocurri type strain.</title>
        <authorList>
            <person name="See-Too W.S."/>
        </authorList>
    </citation>
    <scope>NUCLEOTIDE SEQUENCE [LARGE SCALE GENOMIC DNA]</scope>
    <source>
        <strain evidence="8">ATCC 43650</strain>
    </source>
</reference>
<evidence type="ECO:0000313" key="8">
    <source>
        <dbReference type="EMBL" id="ALS79558.1"/>
    </source>
</evidence>
<keyword evidence="5" id="KW-0560">Oxidoreductase</keyword>
<evidence type="ECO:0008006" key="10">
    <source>
        <dbReference type="Google" id="ProtNLM"/>
    </source>
</evidence>
<dbReference type="Gene3D" id="1.20.140.10">
    <property type="entry name" value="Butyryl-CoA Dehydrogenase, subunit A, domain 3"/>
    <property type="match status" value="1"/>
</dbReference>
<dbReference type="PANTHER" id="PTHR43884">
    <property type="entry name" value="ACYL-COA DEHYDROGENASE"/>
    <property type="match status" value="1"/>
</dbReference>
<name>A0ABM5WYW9_9BACL</name>
<evidence type="ECO:0000259" key="7">
    <source>
        <dbReference type="Pfam" id="PF02771"/>
    </source>
</evidence>
<dbReference type="Proteomes" id="UP000065533">
    <property type="component" value="Chromosome"/>
</dbReference>
<dbReference type="InterPro" id="IPR013786">
    <property type="entry name" value="AcylCoA_DH/ox_N"/>
</dbReference>
<dbReference type="InterPro" id="IPR046373">
    <property type="entry name" value="Acyl-CoA_Oxase/DH_mid-dom_sf"/>
</dbReference>
<comment type="cofactor">
    <cofactor evidence="1">
        <name>FAD</name>
        <dbReference type="ChEBI" id="CHEBI:57692"/>
    </cofactor>
</comment>